<dbReference type="AlphaFoldDB" id="A0A6A0AG74"/>
<feature type="compositionally biased region" description="Low complexity" evidence="2">
    <location>
        <begin position="101"/>
        <end position="112"/>
    </location>
</feature>
<keyword evidence="4" id="KW-1185">Reference proteome</keyword>
<feature type="compositionally biased region" description="Polar residues" evidence="2">
    <location>
        <begin position="30"/>
        <end position="40"/>
    </location>
</feature>
<evidence type="ECO:0000256" key="2">
    <source>
        <dbReference type="SAM" id="MobiDB-lite"/>
    </source>
</evidence>
<dbReference type="EMBL" id="BLLF01005766">
    <property type="protein sequence ID" value="GFH31602.1"/>
    <property type="molecule type" value="Genomic_DNA"/>
</dbReference>
<organism evidence="3 4">
    <name type="scientific">Haematococcus lacustris</name>
    <name type="common">Green alga</name>
    <name type="synonym">Haematococcus pluvialis</name>
    <dbReference type="NCBI Taxonomy" id="44745"/>
    <lineage>
        <taxon>Eukaryota</taxon>
        <taxon>Viridiplantae</taxon>
        <taxon>Chlorophyta</taxon>
        <taxon>core chlorophytes</taxon>
        <taxon>Chlorophyceae</taxon>
        <taxon>CS clade</taxon>
        <taxon>Chlamydomonadales</taxon>
        <taxon>Haematococcaceae</taxon>
        <taxon>Haematococcus</taxon>
    </lineage>
</organism>
<feature type="non-terminal residue" evidence="3">
    <location>
        <position position="1"/>
    </location>
</feature>
<evidence type="ECO:0000256" key="1">
    <source>
        <dbReference type="SAM" id="Coils"/>
    </source>
</evidence>
<feature type="compositionally biased region" description="Polar residues" evidence="2">
    <location>
        <begin position="300"/>
        <end position="310"/>
    </location>
</feature>
<feature type="compositionally biased region" description="Polar residues" evidence="2">
    <location>
        <begin position="147"/>
        <end position="163"/>
    </location>
</feature>
<feature type="region of interest" description="Disordered" evidence="2">
    <location>
        <begin position="30"/>
        <end position="167"/>
    </location>
</feature>
<feature type="non-terminal residue" evidence="3">
    <location>
        <position position="671"/>
    </location>
</feature>
<proteinExistence type="predicted"/>
<sequence>MSHAADSAEISAEIEQLFKELEGVRARFASSQINDWSSQRLPLPEMRATPRPPTSPSRETQGSRGRWRGAGSTAQTPTRSAMHTSYSSPPPASHSVTKPGPARSSPASNNAAKKQMSVQLNDRPSSRGPSPLSHHSRGLGQAGRQPIVTSPNTSVASAGSPGQQAPEAFRGVFGASELSLSGPPMHQQVQVYADGTVATLHTPIHSPMQGYRLLTDSGSPLPPTRVSSPASSPAKKQPAWLLAAIHSSPSPTAFHIPAGVSQLAGPAQLQVEQAPGEQPHGQGAAPGPQVADGARAGTGSAPSTQLSSQEPAGPAVHQLMTKYKRTKLVAQLTVDCCTRCCVANCCHTETQQCRALLHASPHPAPSAVHDTSCAPAANGCHDSHDMRCCLVLQAQLLENEALRLQLSQAQKQLAALESASTCTLPEAKQAEKEAELEALLTAARAEAATAQDQVSSLMKLLAQQVEMHELASRESQHAVAQLTQKHSQAVQATQQERDELVAQVLGLREQTQQLQSQQGALVLELEHRMERTAQSRDAAIQALAEQEAQHTEALQELAAQHTASLQHSVDELSALHAAQLAQQELRITELDAKLAAAAEQHRSQLQDRTDAMTSAVQAAAQQISATVEIKTRQEQEMQAVAAEQVAAAEAAREVASREAAGLKLQLDEAAA</sequence>
<feature type="coiled-coil region" evidence="1">
    <location>
        <begin position="392"/>
        <end position="453"/>
    </location>
</feature>
<feature type="region of interest" description="Disordered" evidence="2">
    <location>
        <begin position="271"/>
        <end position="313"/>
    </location>
</feature>
<feature type="compositionally biased region" description="Polar residues" evidence="2">
    <location>
        <begin position="72"/>
        <end position="87"/>
    </location>
</feature>
<dbReference type="Proteomes" id="UP000485058">
    <property type="component" value="Unassembled WGS sequence"/>
</dbReference>
<accession>A0A6A0AG74</accession>
<evidence type="ECO:0000313" key="4">
    <source>
        <dbReference type="Proteomes" id="UP000485058"/>
    </source>
</evidence>
<comment type="caution">
    <text evidence="3">The sequence shown here is derived from an EMBL/GenBank/DDBJ whole genome shotgun (WGS) entry which is preliminary data.</text>
</comment>
<dbReference type="PANTHER" id="PTHR45615:SF66">
    <property type="entry name" value="CARD DOMAIN-CONTAINING PROTEIN"/>
    <property type="match status" value="1"/>
</dbReference>
<protein>
    <submittedName>
        <fullName evidence="3">Uncharacterized protein</fullName>
    </submittedName>
</protein>
<evidence type="ECO:0000313" key="3">
    <source>
        <dbReference type="EMBL" id="GFH31602.1"/>
    </source>
</evidence>
<dbReference type="PANTHER" id="PTHR45615">
    <property type="entry name" value="MYOSIN HEAVY CHAIN, NON-MUSCLE"/>
    <property type="match status" value="1"/>
</dbReference>
<gene>
    <name evidence="3" type="ORF">HaLaN_30677</name>
</gene>
<feature type="coiled-coil region" evidence="1">
    <location>
        <begin position="490"/>
        <end position="600"/>
    </location>
</feature>
<reference evidence="3 4" key="1">
    <citation type="submission" date="2020-02" db="EMBL/GenBank/DDBJ databases">
        <title>Draft genome sequence of Haematococcus lacustris strain NIES-144.</title>
        <authorList>
            <person name="Morimoto D."/>
            <person name="Nakagawa S."/>
            <person name="Yoshida T."/>
            <person name="Sawayama S."/>
        </authorList>
    </citation>
    <scope>NUCLEOTIDE SEQUENCE [LARGE SCALE GENOMIC DNA]</scope>
    <source>
        <strain evidence="3 4">NIES-144</strain>
    </source>
</reference>
<name>A0A6A0AG74_HAELA</name>
<keyword evidence="1" id="KW-0175">Coiled coil</keyword>